<evidence type="ECO:0000259" key="2">
    <source>
        <dbReference type="Pfam" id="PF24101"/>
    </source>
</evidence>
<dbReference type="PANTHER" id="PTHR15180:SF1">
    <property type="entry name" value="GENERAL TRANSCRIPTION FACTOR 3C POLYPEPTIDE 1"/>
    <property type="match status" value="1"/>
</dbReference>
<dbReference type="OMA" id="RHFFAHR"/>
<dbReference type="Proteomes" id="UP000025227">
    <property type="component" value="Unplaced"/>
</dbReference>
<dbReference type="GO" id="GO:0006384">
    <property type="term" value="P:transcription initiation at RNA polymerase III promoter"/>
    <property type="evidence" value="ECO:0007669"/>
    <property type="project" value="InterPro"/>
</dbReference>
<feature type="region of interest" description="Disordered" evidence="1">
    <location>
        <begin position="850"/>
        <end position="904"/>
    </location>
</feature>
<dbReference type="GO" id="GO:0000127">
    <property type="term" value="C:transcription factor TFIIIC complex"/>
    <property type="evidence" value="ECO:0007669"/>
    <property type="project" value="InterPro"/>
</dbReference>
<dbReference type="WBParaSite" id="HCON_00120940-00001">
    <property type="protein sequence ID" value="HCON_00120940-00001"/>
    <property type="gene ID" value="HCON_00120940"/>
</dbReference>
<feature type="region of interest" description="Disordered" evidence="1">
    <location>
        <begin position="1"/>
        <end position="69"/>
    </location>
</feature>
<feature type="region of interest" description="Disordered" evidence="1">
    <location>
        <begin position="443"/>
        <end position="471"/>
    </location>
</feature>
<feature type="domain" description="GTF3C1 extended winged-helix" evidence="2">
    <location>
        <begin position="268"/>
        <end position="378"/>
    </location>
</feature>
<feature type="compositionally biased region" description="Polar residues" evidence="1">
    <location>
        <begin position="56"/>
        <end position="66"/>
    </location>
</feature>
<dbReference type="GO" id="GO:0042791">
    <property type="term" value="P:5S class rRNA transcription by RNA polymerase III"/>
    <property type="evidence" value="ECO:0007669"/>
    <property type="project" value="TreeGrafter"/>
</dbReference>
<organism evidence="3 4">
    <name type="scientific">Haemonchus contortus</name>
    <name type="common">Barber pole worm</name>
    <dbReference type="NCBI Taxonomy" id="6289"/>
    <lineage>
        <taxon>Eukaryota</taxon>
        <taxon>Metazoa</taxon>
        <taxon>Ecdysozoa</taxon>
        <taxon>Nematoda</taxon>
        <taxon>Chromadorea</taxon>
        <taxon>Rhabditida</taxon>
        <taxon>Rhabditina</taxon>
        <taxon>Rhabditomorpha</taxon>
        <taxon>Strongyloidea</taxon>
        <taxon>Trichostrongylidae</taxon>
        <taxon>Haemonchus</taxon>
    </lineage>
</organism>
<reference evidence="4" key="1">
    <citation type="submission" date="2020-12" db="UniProtKB">
        <authorList>
            <consortium name="WormBaseParasite"/>
        </authorList>
    </citation>
    <scope>IDENTIFICATION</scope>
    <source>
        <strain evidence="4">MHco3</strain>
    </source>
</reference>
<dbReference type="InterPro" id="IPR056467">
    <property type="entry name" value="eWH_GTF3C1"/>
</dbReference>
<feature type="compositionally biased region" description="Polar residues" evidence="1">
    <location>
        <begin position="443"/>
        <end position="461"/>
    </location>
</feature>
<evidence type="ECO:0000256" key="1">
    <source>
        <dbReference type="SAM" id="MobiDB-lite"/>
    </source>
</evidence>
<accession>A0A7I4YML6</accession>
<dbReference type="PANTHER" id="PTHR15180">
    <property type="entry name" value="GENERAL TRANSCRIPTION FACTOR 3C POLYPEPTIDE 1"/>
    <property type="match status" value="1"/>
</dbReference>
<name>A0A7I4YML6_HAECO</name>
<dbReference type="InterPro" id="IPR044210">
    <property type="entry name" value="Tfc3-like"/>
</dbReference>
<evidence type="ECO:0000313" key="4">
    <source>
        <dbReference type="WBParaSite" id="HCON_00120940-00001"/>
    </source>
</evidence>
<proteinExistence type="predicted"/>
<evidence type="ECO:0000313" key="3">
    <source>
        <dbReference type="Proteomes" id="UP000025227"/>
    </source>
</evidence>
<dbReference type="InterPro" id="IPR035625">
    <property type="entry name" value="Tfc3-like_eWH"/>
</dbReference>
<dbReference type="GO" id="GO:0003677">
    <property type="term" value="F:DNA binding"/>
    <property type="evidence" value="ECO:0007669"/>
    <property type="project" value="InterPro"/>
</dbReference>
<dbReference type="CDD" id="cd16169">
    <property type="entry name" value="Tau138_eWH"/>
    <property type="match status" value="1"/>
</dbReference>
<feature type="compositionally biased region" description="Basic residues" evidence="1">
    <location>
        <begin position="19"/>
        <end position="30"/>
    </location>
</feature>
<keyword evidence="3" id="KW-1185">Reference proteome</keyword>
<sequence>MASRKSVDKICATLATKTAKPRKQKTSRKRPAVDEEELIEEDSHEKPDSDEDFEEPQSSGETTSDIELSDNDIEIEEIHSVQPGTSKAVAAAFEVAANLPKPKKVNKKSRGFSPLLDLLDVAPVTTTNFCTSGGTPYLSYNEESWNPMFLYRLPSDIVLSTIREHGTEGLGRAEIGKKIGMDTSAKAGNRRVSSYILTACNEHPDHVGQFQKMEGKVRCIKYFWKAESEPEQFKKLFNDFEKLCGGPCPFKLGQVVKFPDSNLSTLRISDVTLRRLTDLLDIVSTRKVVVTIHKVLKLIHEREQAYGYDFLIDKKSLIKCLKALENVHLIRVFETSVVAESIENRIQIVCHRDIRSTDDPEVTQAIQTTVDEYHQEGRVFPHGQLRYSVKKRAEIERQSKVLEESFQDIAKDYGTGIDLLSRYQLLRLQSDSVAHKENQKVLESSCSESSQNPTNGDNVLSNGKAKNISIDSKGPLSTITIRPESPKRPDLEFTSEYGYQTKAIRCFVIHELAYQLVYGYPEGTNPTCYDLFPPGDNYNTWPVRLEDDLKVFVDEESPLRFLPPLPKFCGTERGWFMVQDFLFALPLSAFVLVVHVNKKIDKNILQSYLSDPIKRHVCIGCLPNEVRNPILKDKKIVRQLEHIMLTLCALGLMAIAPNPDIKRFVSPRASVFYVSRSGVLYDTSTSGRGYASVTLPLSTYDKYNYEFNSVDDVVLYWHHLRAIVQSTPLAFRNDVNSEEISQARHKKYSMGQFDKCLVIKDPQQKVNNLTPLGPNEGVAGFDSALYIHLKRHWDVDPGQNSCVGWFIARFRKQSDKVRSIVEDRVANLKKDWNSYVKSLMPSELDLLKSKKQKNATQTKDGFFPTARNPVAIDPTAKKRPNLKKPSTSTLKVYPQSGKKKRPMDSVDLLSAQNRLHLRSRFNSRERDMLIMIRAVGFFLNPVYRFWLDPAVVRDIMHENIPESRSKTVQSLMAAGVREMVRPARLAYLQRIVRNLSTFQEMRDLRFLLASSPLSTPDAKATFFRNAFDVANRLLFMESQILPVPATPNKQFEEFLKSSRLTISPEQAVAAPLPLRSQPPASLEHIHHCVAINILLSILIHSTDGAFSESILDQISAAVISNALQVLRADGLVSRSRTLDPQLMVITKNQAILSYYFRHFFAHRFHPDIVEQSLAVFNTIDDSINETEELEGDLAGALVVASSSFYNDSSLDVCVDDEVFTMFESAALEQSTQSIKQIRYLESADLHLEKIHVYQTSASEHPELPTWQSLTNSIDWSQPASRHPPPPFEEFLLDIPVSQRKNLRSVYKPIKEAGAKGIKFSDIQDAASLNSEETREALKTLEKECQIVPVGVEVKRWVAAEFASAWCVNVGGRLVSPRPWTMPSGEICASTVRWMAESVLMTAVSSPGITMKDICFRLEFALQGAAVQDLISVLEAAGCVKVIDEVFENMNLVSPFQEGQKDICVSYVLPAVDSIERFSKIFGDVPLLPAMVGRIETEKEEARTTDNTDVGPEMKVTLPMVQRAQE</sequence>
<dbReference type="OrthoDB" id="68020at2759"/>
<protein>
    <submittedName>
        <fullName evidence="4">B-block_TFIIIC domain-containing protein</fullName>
    </submittedName>
</protein>
<dbReference type="Pfam" id="PF24101">
    <property type="entry name" value="WHD_GTF3C1"/>
    <property type="match status" value="1"/>
</dbReference>